<dbReference type="InterPro" id="IPR032820">
    <property type="entry name" value="ATPase_put"/>
</dbReference>
<name>A0A485M3B4_9ZZZZ</name>
<dbReference type="EMBL" id="CAADRM010000132">
    <property type="protein sequence ID" value="VFU17341.1"/>
    <property type="molecule type" value="Genomic_DNA"/>
</dbReference>
<gene>
    <name evidence="2" type="primary">atpI</name>
    <name evidence="2" type="ORF">SCFA_660023</name>
</gene>
<evidence type="ECO:0000313" key="2">
    <source>
        <dbReference type="EMBL" id="VFU17341.1"/>
    </source>
</evidence>
<organism evidence="2">
    <name type="scientific">anaerobic digester metagenome</name>
    <dbReference type="NCBI Taxonomy" id="1263854"/>
    <lineage>
        <taxon>unclassified sequences</taxon>
        <taxon>metagenomes</taxon>
        <taxon>ecological metagenomes</taxon>
    </lineage>
</organism>
<dbReference type="AlphaFoldDB" id="A0A485M3B4"/>
<feature type="transmembrane region" description="Helical" evidence="1">
    <location>
        <begin position="20"/>
        <end position="44"/>
    </location>
</feature>
<keyword evidence="1" id="KW-0812">Transmembrane</keyword>
<evidence type="ECO:0000256" key="1">
    <source>
        <dbReference type="SAM" id="Phobius"/>
    </source>
</evidence>
<dbReference type="Pfam" id="PF09527">
    <property type="entry name" value="ATPase_gene1"/>
    <property type="match status" value="1"/>
</dbReference>
<proteinExistence type="predicted"/>
<feature type="transmembrane region" description="Helical" evidence="1">
    <location>
        <begin position="56"/>
        <end position="74"/>
    </location>
</feature>
<keyword evidence="1" id="KW-1133">Transmembrane helix</keyword>
<keyword evidence="1" id="KW-0472">Membrane</keyword>
<reference evidence="2" key="1">
    <citation type="submission" date="2019-03" db="EMBL/GenBank/DDBJ databases">
        <authorList>
            <person name="Hao L."/>
        </authorList>
    </citation>
    <scope>NUCLEOTIDE SEQUENCE</scope>
</reference>
<protein>
    <submittedName>
        <fullName evidence="2">ATP synthase protein I</fullName>
    </submittedName>
</protein>
<sequence>MNGDNPGHRIMDNREKKKMYLTVADLSTMGIAMVLCILLGLAAGFYLDRTFGTEPILTLLFIFGGILAGFRIMYKTYMRFFSEGKSDGPDHK</sequence>
<accession>A0A485M3B4</accession>